<protein>
    <submittedName>
        <fullName evidence="1">Uncharacterized protein</fullName>
    </submittedName>
</protein>
<proteinExistence type="predicted"/>
<reference evidence="1" key="1">
    <citation type="submission" date="2015-08" db="EMBL/GenBank/DDBJ databases">
        <authorList>
            <person name="Babu N.S."/>
            <person name="Beckwith C.J."/>
            <person name="Beseler K.G."/>
            <person name="Brison A."/>
            <person name="Carone J.V."/>
            <person name="Caskin T.P."/>
            <person name="Diamond M."/>
            <person name="Durham M.E."/>
            <person name="Foxe J.M."/>
            <person name="Go M."/>
            <person name="Henderson B.A."/>
            <person name="Jones I.B."/>
            <person name="McGettigan J.A."/>
            <person name="Micheletti S.J."/>
            <person name="Nasrallah M.E."/>
            <person name="Ortiz D."/>
            <person name="Piller C.R."/>
            <person name="Privatt S.R."/>
            <person name="Schneider S.L."/>
            <person name="Sharp S."/>
            <person name="Smith T.C."/>
            <person name="Stanton J.D."/>
            <person name="Ullery H.E."/>
            <person name="Wilson R.J."/>
            <person name="Serrano M.G."/>
            <person name="Buck G."/>
            <person name="Lee V."/>
            <person name="Wang Y."/>
            <person name="Carvalho R."/>
            <person name="Voegtly L."/>
            <person name="Shi R."/>
            <person name="Duckworth R."/>
            <person name="Johnson A."/>
            <person name="Loviza R."/>
            <person name="Walstead R."/>
            <person name="Shah Z."/>
            <person name="Kiflezghi M."/>
            <person name="Wade K."/>
            <person name="Ball S.L."/>
            <person name="Bradley K.W."/>
            <person name="Asai D.J."/>
            <person name="Bowman C.A."/>
            <person name="Russell D.A."/>
            <person name="Pope W.H."/>
            <person name="Jacobs-Sera D."/>
            <person name="Hendrix R.W."/>
            <person name="Hatfull G.F."/>
        </authorList>
    </citation>
    <scope>NUCLEOTIDE SEQUENCE</scope>
</reference>
<accession>A0A2P2C5F3</accession>
<evidence type="ECO:0000313" key="1">
    <source>
        <dbReference type="EMBL" id="CUR57220.1"/>
    </source>
</evidence>
<sequence length="108" mass="12315">MTAEWLAEVIEDVEEEFDACAIVGLYQFTWCQNIGSRPDEHDLIVARAHEAYNEFLRRHPDAWLGWITWPGMKPELARPAGPDTELDFLLDWTTPSSADLLVLVDGND</sequence>
<organism evidence="1">
    <name type="scientific">metagenome</name>
    <dbReference type="NCBI Taxonomy" id="256318"/>
    <lineage>
        <taxon>unclassified sequences</taxon>
        <taxon>metagenomes</taxon>
    </lineage>
</organism>
<dbReference type="AlphaFoldDB" id="A0A2P2C5F3"/>
<gene>
    <name evidence="1" type="ORF">NOCA1120438</name>
</gene>
<dbReference type="EMBL" id="CZKB01000004">
    <property type="protein sequence ID" value="CUR57220.1"/>
    <property type="molecule type" value="Genomic_DNA"/>
</dbReference>
<name>A0A2P2C5F3_9ZZZZ</name>